<dbReference type="InterPro" id="IPR046824">
    <property type="entry name" value="Mss51-like_C"/>
</dbReference>
<dbReference type="InterPro" id="IPR002893">
    <property type="entry name" value="Znf_MYND"/>
</dbReference>
<dbReference type="AlphaFoldDB" id="A0A8H7F5D7"/>
<feature type="domain" description="MYND-type" evidence="5">
    <location>
        <begin position="37"/>
        <end position="85"/>
    </location>
</feature>
<keyword evidence="3" id="KW-0862">Zinc</keyword>
<evidence type="ECO:0000256" key="2">
    <source>
        <dbReference type="ARBA" id="ARBA00022771"/>
    </source>
</evidence>
<sequence length="474" mass="53705">MAPAALDSSVFFDPSDLNDIDAILHYDDDPKHSTHVCLNCRRVETPDHKLVPCAQCKSVFYCDVVCSNENWLKGRRGSLRHRDVCRFLRRSHKKRPAMQAIARQFPWMRQTYDGSYTCDRYRDSRGLFGCGTNYGWWTTPPCSCDDDVDYISGMQLLEDEPKEERQGWLLPDDEIPWLDFESMDIAPPTAPPNFEHNWTSYYEWRGLPLRSPAALLLHWPLSTYRLLCQLNCIPSDIPMQRRRLTVHLLGVTRELDLLPLFGELALLIPNTDIELVMFGSGVFRVLMEAENDEDCIASQPYAYTYTAPDASGGSTIKISLSDAGPIWGDQEIHIPSKRPDAMIALDANFDGCGQWQLALLASRAYNIPFAVTESQEVNIDFSMSALRELPAARKTMWAWVDLNEEEEKRIRKTATKTYTWGLNPFMCPGPKPQALGGGPMASNGFEFIITTGGADEDADPVKLKKRGPLLDDYM</sequence>
<dbReference type="PANTHER" id="PTHR47570">
    <property type="entry name" value="ZINC ION BINDING PROTEIN"/>
    <property type="match status" value="1"/>
</dbReference>
<evidence type="ECO:0000256" key="4">
    <source>
        <dbReference type="PROSITE-ProRule" id="PRU00134"/>
    </source>
</evidence>
<comment type="caution">
    <text evidence="6">The sequence shown here is derived from an EMBL/GenBank/DDBJ whole genome shotgun (WGS) entry which is preliminary data.</text>
</comment>
<name>A0A8H7F5D7_AGABI</name>
<evidence type="ECO:0000313" key="7">
    <source>
        <dbReference type="Proteomes" id="UP000629468"/>
    </source>
</evidence>
<evidence type="ECO:0000256" key="3">
    <source>
        <dbReference type="ARBA" id="ARBA00022833"/>
    </source>
</evidence>
<dbReference type="GO" id="GO:0008270">
    <property type="term" value="F:zinc ion binding"/>
    <property type="evidence" value="ECO:0007669"/>
    <property type="project" value="UniProtKB-KW"/>
</dbReference>
<dbReference type="Gene3D" id="6.10.140.2220">
    <property type="match status" value="1"/>
</dbReference>
<dbReference type="PANTHER" id="PTHR47570:SF1">
    <property type="entry name" value="ZINC ION BINDING PROTEIN"/>
    <property type="match status" value="1"/>
</dbReference>
<dbReference type="EMBL" id="JABXXO010000005">
    <property type="protein sequence ID" value="KAF7777717.1"/>
    <property type="molecule type" value="Genomic_DNA"/>
</dbReference>
<gene>
    <name evidence="6" type="ORF">Agabi119p4_3789</name>
</gene>
<reference evidence="6 7" key="1">
    <citation type="journal article" name="Sci. Rep.">
        <title>Telomere-to-telomere assembled and centromere annotated genomes of the two main subspecies of the button mushroom Agaricus bisporus reveal especially polymorphic chromosome ends.</title>
        <authorList>
            <person name="Sonnenberg A.S.M."/>
            <person name="Sedaghat-Telgerd N."/>
            <person name="Lavrijssen B."/>
            <person name="Ohm R.A."/>
            <person name="Hendrickx P.M."/>
            <person name="Scholtmeijer K."/>
            <person name="Baars J.J.P."/>
            <person name="van Peer A."/>
        </authorList>
    </citation>
    <scope>NUCLEOTIDE SEQUENCE [LARGE SCALE GENOMIC DNA]</scope>
    <source>
        <strain evidence="6 7">H119_p4</strain>
    </source>
</reference>
<dbReference type="Pfam" id="PF20179">
    <property type="entry name" value="MSS51_C"/>
    <property type="match status" value="1"/>
</dbReference>
<keyword evidence="2 4" id="KW-0863">Zinc-finger</keyword>
<evidence type="ECO:0000256" key="1">
    <source>
        <dbReference type="ARBA" id="ARBA00022723"/>
    </source>
</evidence>
<dbReference type="Pfam" id="PF01753">
    <property type="entry name" value="zf-MYND"/>
    <property type="match status" value="1"/>
</dbReference>
<evidence type="ECO:0000259" key="5">
    <source>
        <dbReference type="PROSITE" id="PS50865"/>
    </source>
</evidence>
<dbReference type="SUPFAM" id="SSF144232">
    <property type="entry name" value="HIT/MYND zinc finger-like"/>
    <property type="match status" value="1"/>
</dbReference>
<protein>
    <recommendedName>
        <fullName evidence="5">MYND-type domain-containing protein</fullName>
    </recommendedName>
</protein>
<organism evidence="6 7">
    <name type="scientific">Agaricus bisporus var. burnettii</name>
    <dbReference type="NCBI Taxonomy" id="192524"/>
    <lineage>
        <taxon>Eukaryota</taxon>
        <taxon>Fungi</taxon>
        <taxon>Dikarya</taxon>
        <taxon>Basidiomycota</taxon>
        <taxon>Agaricomycotina</taxon>
        <taxon>Agaricomycetes</taxon>
        <taxon>Agaricomycetidae</taxon>
        <taxon>Agaricales</taxon>
        <taxon>Agaricineae</taxon>
        <taxon>Agaricaceae</taxon>
        <taxon>Agaricus</taxon>
    </lineage>
</organism>
<evidence type="ECO:0000313" key="6">
    <source>
        <dbReference type="EMBL" id="KAF7777717.1"/>
    </source>
</evidence>
<dbReference type="PROSITE" id="PS50865">
    <property type="entry name" value="ZF_MYND_2"/>
    <property type="match status" value="1"/>
</dbReference>
<keyword evidence="1" id="KW-0479">Metal-binding</keyword>
<accession>A0A8H7F5D7</accession>
<proteinExistence type="predicted"/>
<dbReference type="Proteomes" id="UP000629468">
    <property type="component" value="Unassembled WGS sequence"/>
</dbReference>